<dbReference type="PANTHER" id="PTHR31845">
    <property type="entry name" value="FINGER DOMAIN PROTEIN, PUTATIVE-RELATED"/>
    <property type="match status" value="1"/>
</dbReference>
<dbReference type="GeneID" id="37227970"/>
<dbReference type="InterPro" id="IPR001138">
    <property type="entry name" value="Zn2Cys6_DnaBD"/>
</dbReference>
<evidence type="ECO:0000256" key="3">
    <source>
        <dbReference type="ARBA" id="ARBA00023015"/>
    </source>
</evidence>
<keyword evidence="2" id="KW-0862">Zinc</keyword>
<dbReference type="GO" id="GO:0005634">
    <property type="term" value="C:nucleus"/>
    <property type="evidence" value="ECO:0007669"/>
    <property type="project" value="UniProtKB-SubCell"/>
</dbReference>
<keyword evidence="10" id="KW-1185">Reference proteome</keyword>
<feature type="compositionally biased region" description="Low complexity" evidence="7">
    <location>
        <begin position="86"/>
        <end position="101"/>
    </location>
</feature>
<evidence type="ECO:0000313" key="9">
    <source>
        <dbReference type="EMBL" id="RAL03034.1"/>
    </source>
</evidence>
<keyword evidence="3" id="KW-0805">Transcription regulation</keyword>
<dbReference type="GO" id="GO:0000981">
    <property type="term" value="F:DNA-binding transcription factor activity, RNA polymerase II-specific"/>
    <property type="evidence" value="ECO:0007669"/>
    <property type="project" value="InterPro"/>
</dbReference>
<keyword evidence="4" id="KW-0238">DNA-binding</keyword>
<comment type="subcellular location">
    <subcellularLocation>
        <location evidence="1">Nucleus</location>
    </subcellularLocation>
</comment>
<evidence type="ECO:0000256" key="4">
    <source>
        <dbReference type="ARBA" id="ARBA00023125"/>
    </source>
</evidence>
<evidence type="ECO:0000256" key="5">
    <source>
        <dbReference type="ARBA" id="ARBA00023163"/>
    </source>
</evidence>
<evidence type="ECO:0000313" key="10">
    <source>
        <dbReference type="Proteomes" id="UP000249402"/>
    </source>
</evidence>
<protein>
    <recommendedName>
        <fullName evidence="8">Zn(2)-C6 fungal-type domain-containing protein</fullName>
    </recommendedName>
</protein>
<name>A0A395H9Y5_9EURO</name>
<dbReference type="STRING" id="1448316.A0A395H9Y5"/>
<dbReference type="InterPro" id="IPR051089">
    <property type="entry name" value="prtT"/>
</dbReference>
<dbReference type="VEuPathDB" id="FungiDB:BO80DRAFT_471670"/>
<accession>A0A395H9Y5</accession>
<dbReference type="CDD" id="cd00067">
    <property type="entry name" value="GAL4"/>
    <property type="match status" value="1"/>
</dbReference>
<dbReference type="OrthoDB" id="1600564at2759"/>
<feature type="region of interest" description="Disordered" evidence="7">
    <location>
        <begin position="82"/>
        <end position="101"/>
    </location>
</feature>
<evidence type="ECO:0000256" key="2">
    <source>
        <dbReference type="ARBA" id="ARBA00022833"/>
    </source>
</evidence>
<organism evidence="9 10">
    <name type="scientific">Aspergillus ibericus CBS 121593</name>
    <dbReference type="NCBI Taxonomy" id="1448316"/>
    <lineage>
        <taxon>Eukaryota</taxon>
        <taxon>Fungi</taxon>
        <taxon>Dikarya</taxon>
        <taxon>Ascomycota</taxon>
        <taxon>Pezizomycotina</taxon>
        <taxon>Eurotiomycetes</taxon>
        <taxon>Eurotiomycetidae</taxon>
        <taxon>Eurotiales</taxon>
        <taxon>Aspergillaceae</taxon>
        <taxon>Aspergillus</taxon>
        <taxon>Aspergillus subgen. Circumdati</taxon>
    </lineage>
</organism>
<dbReference type="Proteomes" id="UP000249402">
    <property type="component" value="Unassembled WGS sequence"/>
</dbReference>
<evidence type="ECO:0000256" key="6">
    <source>
        <dbReference type="ARBA" id="ARBA00023242"/>
    </source>
</evidence>
<dbReference type="PROSITE" id="PS00463">
    <property type="entry name" value="ZN2_CY6_FUNGAL_1"/>
    <property type="match status" value="1"/>
</dbReference>
<gene>
    <name evidence="9" type="ORF">BO80DRAFT_471670</name>
</gene>
<dbReference type="GO" id="GO:0000976">
    <property type="term" value="F:transcription cis-regulatory region binding"/>
    <property type="evidence" value="ECO:0007669"/>
    <property type="project" value="TreeGrafter"/>
</dbReference>
<dbReference type="EMBL" id="KZ824429">
    <property type="protein sequence ID" value="RAL03034.1"/>
    <property type="molecule type" value="Genomic_DNA"/>
</dbReference>
<sequence length="538" mass="59610">MVRSQVYGRACLHCSKSKCKCVIRGDGQGCERCHRLNRPCQPGTSTRALHAQKNNTVARIAQLEGKIDSLVSTLGAARALNDSTASSETTQPSAISSSSSLSGEVAAIPEVSSSAPEPSPQEALDIFRNQMLKYFPFLHISGDAQRLREERPFLFLCIMAVTARSTSTKLALGGKIRRTATERLYLSNEPGAVNIDLLLGLLTFLAWAHDHLLHSSGTRLSRVTQLAMTVVFDLRLNKPLSEDSNLLPVGLHGACAPSKEPTRTLEERRAVLAVSSYLAQIDPMQWTSYMDECLDVLSQSKESRYDEVLAHQVRLQRIANEVESIRGGSTAVPLPFYLEALQRKVNEVKKAISPELQQERTLLAPIYYTELSIFGLIRARKEGIPDFQRLEALHGCLTTAKLAIDRFFEIPAIEYPSISFPFFGYFARTIVVLFKLSILNDPIWDTVLMRSTIDVLQVMDRLISNLQQARAAAGDESAGGHMDNSTRKFRLIRNTTASQTAQENNLQLDSLLLDYGLLDESLTSGLLEGMPILDGMLW</sequence>
<reference evidence="9 10" key="1">
    <citation type="submission" date="2018-02" db="EMBL/GenBank/DDBJ databases">
        <title>The genomes of Aspergillus section Nigri reveals drivers in fungal speciation.</title>
        <authorList>
            <consortium name="DOE Joint Genome Institute"/>
            <person name="Vesth T.C."/>
            <person name="Nybo J."/>
            <person name="Theobald S."/>
            <person name="Brandl J."/>
            <person name="Frisvad J.C."/>
            <person name="Nielsen K.F."/>
            <person name="Lyhne E.K."/>
            <person name="Kogle M.E."/>
            <person name="Kuo A."/>
            <person name="Riley R."/>
            <person name="Clum A."/>
            <person name="Nolan M."/>
            <person name="Lipzen A."/>
            <person name="Salamov A."/>
            <person name="Henrissat B."/>
            <person name="Wiebenga A."/>
            <person name="De vries R.P."/>
            <person name="Grigoriev I.V."/>
            <person name="Mortensen U.H."/>
            <person name="Andersen M.R."/>
            <person name="Baker S.E."/>
        </authorList>
    </citation>
    <scope>NUCLEOTIDE SEQUENCE [LARGE SCALE GENOMIC DNA]</scope>
    <source>
        <strain evidence="9 10">CBS 121593</strain>
    </source>
</reference>
<feature type="domain" description="Zn(2)-C6 fungal-type" evidence="8">
    <location>
        <begin position="10"/>
        <end position="40"/>
    </location>
</feature>
<dbReference type="AlphaFoldDB" id="A0A395H9Y5"/>
<evidence type="ECO:0000256" key="7">
    <source>
        <dbReference type="SAM" id="MobiDB-lite"/>
    </source>
</evidence>
<evidence type="ECO:0000259" key="8">
    <source>
        <dbReference type="PROSITE" id="PS00463"/>
    </source>
</evidence>
<dbReference type="Gene3D" id="4.10.240.10">
    <property type="entry name" value="Zn(2)-C6 fungal-type DNA-binding domain"/>
    <property type="match status" value="1"/>
</dbReference>
<keyword evidence="6" id="KW-0539">Nucleus</keyword>
<dbReference type="SUPFAM" id="SSF57701">
    <property type="entry name" value="Zn2/Cys6 DNA-binding domain"/>
    <property type="match status" value="1"/>
</dbReference>
<dbReference type="GO" id="GO:0008270">
    <property type="term" value="F:zinc ion binding"/>
    <property type="evidence" value="ECO:0007669"/>
    <property type="project" value="InterPro"/>
</dbReference>
<dbReference type="CDD" id="cd12148">
    <property type="entry name" value="fungal_TF_MHR"/>
    <property type="match status" value="1"/>
</dbReference>
<dbReference type="RefSeq" id="XP_025577361.1">
    <property type="nucleotide sequence ID" value="XM_025723105.1"/>
</dbReference>
<proteinExistence type="predicted"/>
<dbReference type="PANTHER" id="PTHR31845:SF32">
    <property type="entry name" value="MISCELLANEOUS ZN(II)2CYS6 TRANSCRIPTION FACTOR (EUROFUNG)-RELATED"/>
    <property type="match status" value="1"/>
</dbReference>
<dbReference type="InterPro" id="IPR036864">
    <property type="entry name" value="Zn2-C6_fun-type_DNA-bd_sf"/>
</dbReference>
<evidence type="ECO:0000256" key="1">
    <source>
        <dbReference type="ARBA" id="ARBA00004123"/>
    </source>
</evidence>
<dbReference type="GO" id="GO:0009893">
    <property type="term" value="P:positive regulation of metabolic process"/>
    <property type="evidence" value="ECO:0007669"/>
    <property type="project" value="UniProtKB-ARBA"/>
</dbReference>
<keyword evidence="5" id="KW-0804">Transcription</keyword>